<evidence type="ECO:0000313" key="1">
    <source>
        <dbReference type="EMBL" id="OEG12110.1"/>
    </source>
</evidence>
<keyword evidence="2" id="KW-1185">Reference proteome</keyword>
<comment type="caution">
    <text evidence="1">The sequence shown here is derived from an EMBL/GenBank/DDBJ whole genome shotgun (WGS) entry which is preliminary data.</text>
</comment>
<dbReference type="RefSeq" id="WP_069645941.1">
    <property type="nucleotide sequence ID" value="NZ_MIJZ01000012.1"/>
</dbReference>
<protein>
    <submittedName>
        <fullName evidence="1">Uncharacterized protein</fullName>
    </submittedName>
</protein>
<name>A0A1E5GIN7_9ENTE</name>
<dbReference type="AlphaFoldDB" id="A0A1E5GIN7"/>
<accession>A0A1E5GIN7</accession>
<sequence>MNNKKMTSVFLGILTLVAMVGVMFTSTYKAEAATPFLNDLSVKESTDSYVVRYNLTKVKKGASIHLSIMSQQGKELADKGIIATPEKAGAYEFEISKKDINLNEGFFIEYRTNNDKVLDGLGKHLVSVNGINYF</sequence>
<dbReference type="Proteomes" id="UP000094068">
    <property type="component" value="Unassembled WGS sequence"/>
</dbReference>
<reference evidence="2" key="1">
    <citation type="submission" date="2016-09" db="EMBL/GenBank/DDBJ databases">
        <authorList>
            <person name="Gulvik C.A."/>
        </authorList>
    </citation>
    <scope>NUCLEOTIDE SEQUENCE [LARGE SCALE GENOMIC DNA]</scope>
    <source>
        <strain evidence="2">DSM 23328</strain>
    </source>
</reference>
<proteinExistence type="predicted"/>
<evidence type="ECO:0000313" key="2">
    <source>
        <dbReference type="Proteomes" id="UP000094068"/>
    </source>
</evidence>
<gene>
    <name evidence="1" type="ORF">BCR21_07690</name>
</gene>
<organism evidence="1 2">
    <name type="scientific">Enterococcus ureasiticus</name>
    <dbReference type="NCBI Taxonomy" id="903984"/>
    <lineage>
        <taxon>Bacteria</taxon>
        <taxon>Bacillati</taxon>
        <taxon>Bacillota</taxon>
        <taxon>Bacilli</taxon>
        <taxon>Lactobacillales</taxon>
        <taxon>Enterococcaceae</taxon>
        <taxon>Enterococcus</taxon>
    </lineage>
</organism>
<dbReference type="EMBL" id="MIJZ01000012">
    <property type="protein sequence ID" value="OEG12110.1"/>
    <property type="molecule type" value="Genomic_DNA"/>
</dbReference>